<dbReference type="PROSITE" id="PS50110">
    <property type="entry name" value="RESPONSE_REGULATORY"/>
    <property type="match status" value="1"/>
</dbReference>
<proteinExistence type="predicted"/>
<dbReference type="Gene3D" id="3.40.50.2300">
    <property type="match status" value="1"/>
</dbReference>
<reference evidence="3 4" key="2">
    <citation type="journal article" date="2012" name="BMC Genomics">
        <title>Comparative genomic analysis of Geobacter sulfurreducens KN400, a strain with enhanced capacity for extracellular electron transfer and electricity production.</title>
        <authorList>
            <person name="Butler J.E."/>
            <person name="Young N.D."/>
            <person name="Aklujkar M."/>
            <person name="Lovley D.R."/>
        </authorList>
    </citation>
    <scope>NUCLEOTIDE SEQUENCE [LARGE SCALE GENOMIC DNA]</scope>
    <source>
        <strain evidence="4">ATCC 51573 / DSM 12127 / PCA</strain>
    </source>
</reference>
<dbReference type="AlphaFoldDB" id="Q74AR5"/>
<reference evidence="3 4" key="1">
    <citation type="journal article" date="2003" name="Science">
        <title>Genome of Geobacter sulfurreducens: metal reduction in subsurface environments.</title>
        <authorList>
            <person name="Methe B.A."/>
            <person name="Nelson K.E."/>
            <person name="Eisen J.A."/>
            <person name="Paulsen I.T."/>
            <person name="Nelson W."/>
            <person name="Heidelberg J.F."/>
            <person name="Wu D."/>
            <person name="Wu M."/>
            <person name="Ward N."/>
            <person name="Beanan M.J."/>
            <person name="Dodson R.J."/>
            <person name="Madupu R."/>
            <person name="Brinkac L.M."/>
            <person name="Daugherty S.C."/>
            <person name="DeBoy R.T."/>
            <person name="Durkin A.S."/>
            <person name="Gwinn M."/>
            <person name="Kolonay J.F."/>
            <person name="Sullivan S.A."/>
            <person name="Haft D.H."/>
            <person name="Selengut J."/>
            <person name="Davidsen T.M."/>
            <person name="Zafar N."/>
            <person name="White O."/>
            <person name="Tran B."/>
            <person name="Romero C."/>
            <person name="Forberger H.A."/>
            <person name="Weidman J."/>
            <person name="Khouri H."/>
            <person name="Feldblyum T.V."/>
            <person name="Utterback T.R."/>
            <person name="Van Aken S.E."/>
            <person name="Lovley D.R."/>
            <person name="Fraser C.M."/>
        </authorList>
    </citation>
    <scope>NUCLEOTIDE SEQUENCE [LARGE SCALE GENOMIC DNA]</scope>
    <source>
        <strain evidence="4">ATCC 51573 / DSM 12127 / PCA</strain>
    </source>
</reference>
<evidence type="ECO:0000313" key="3">
    <source>
        <dbReference type="EMBL" id="AAR35663.1"/>
    </source>
</evidence>
<evidence type="ECO:0000256" key="1">
    <source>
        <dbReference type="PROSITE-ProRule" id="PRU00169"/>
    </source>
</evidence>
<dbReference type="OrthoDB" id="5396654at2"/>
<dbReference type="EMBL" id="AE017180">
    <property type="protein sequence ID" value="AAR35663.1"/>
    <property type="molecule type" value="Genomic_DNA"/>
</dbReference>
<dbReference type="PATRIC" id="fig|243231.5.peg.2320"/>
<accession>Q74AR5</accession>
<dbReference type="InterPro" id="IPR052893">
    <property type="entry name" value="TCS_response_regulator"/>
</dbReference>
<keyword evidence="4" id="KW-1185">Reference proteome</keyword>
<dbReference type="GO" id="GO:0000160">
    <property type="term" value="P:phosphorelay signal transduction system"/>
    <property type="evidence" value="ECO:0007669"/>
    <property type="project" value="InterPro"/>
</dbReference>
<feature type="domain" description="Response regulatory" evidence="2">
    <location>
        <begin position="8"/>
        <end position="130"/>
    </location>
</feature>
<dbReference type="SUPFAM" id="SSF52172">
    <property type="entry name" value="CheY-like"/>
    <property type="match status" value="1"/>
</dbReference>
<dbReference type="EnsemblBacteria" id="AAR35663">
    <property type="protein sequence ID" value="AAR35663"/>
    <property type="gene ID" value="GSU2287"/>
</dbReference>
<dbReference type="HOGENOM" id="CLU_000445_69_17_7"/>
<dbReference type="Pfam" id="PF00072">
    <property type="entry name" value="Response_reg"/>
    <property type="match status" value="1"/>
</dbReference>
<dbReference type="RefSeq" id="WP_010942924.1">
    <property type="nucleotide sequence ID" value="NC_002939.5"/>
</dbReference>
<protein>
    <submittedName>
        <fullName evidence="3">Response regulator, putative</fullName>
    </submittedName>
</protein>
<dbReference type="InterPro" id="IPR001789">
    <property type="entry name" value="Sig_transdc_resp-reg_receiver"/>
</dbReference>
<keyword evidence="1" id="KW-0597">Phosphoprotein</keyword>
<gene>
    <name evidence="3" type="ordered locus">GSU2287</name>
</gene>
<dbReference type="Proteomes" id="UP000000577">
    <property type="component" value="Chromosome"/>
</dbReference>
<feature type="modified residue" description="4-aspartylphosphate" evidence="1">
    <location>
        <position position="63"/>
    </location>
</feature>
<name>Q74AR5_GEOSL</name>
<sequence length="136" mass="15364">MAGTEEITMLLVEDNPDEEFLTRRVLKKFPALSRIDVVKDGVEALRYLTVAENRVPPRFVLLDLKLPRVDGVDVLREMRKREETRDIPVVVLTSSDHERDMEACGKLGAAHFLQKPLDAGRMSEVLNRLGIPARSA</sequence>
<dbReference type="eggNOG" id="COG0745">
    <property type="taxonomic scope" value="Bacteria"/>
</dbReference>
<dbReference type="CDD" id="cd17557">
    <property type="entry name" value="REC_Rcp-like"/>
    <property type="match status" value="1"/>
</dbReference>
<dbReference type="SMART" id="SM00448">
    <property type="entry name" value="REC"/>
    <property type="match status" value="1"/>
</dbReference>
<evidence type="ECO:0000313" key="4">
    <source>
        <dbReference type="Proteomes" id="UP000000577"/>
    </source>
</evidence>
<dbReference type="STRING" id="243231.GSU2287"/>
<dbReference type="SMR" id="Q74AR5"/>
<dbReference type="PANTHER" id="PTHR44520:SF1">
    <property type="entry name" value="TWO-COMPONENT SYSTEM REGULATORY PROTEIN"/>
    <property type="match status" value="1"/>
</dbReference>
<dbReference type="InParanoid" id="Q74AR5"/>
<organism evidence="3 4">
    <name type="scientific">Geobacter sulfurreducens (strain ATCC 51573 / DSM 12127 / PCA)</name>
    <dbReference type="NCBI Taxonomy" id="243231"/>
    <lineage>
        <taxon>Bacteria</taxon>
        <taxon>Pseudomonadati</taxon>
        <taxon>Thermodesulfobacteriota</taxon>
        <taxon>Desulfuromonadia</taxon>
        <taxon>Geobacterales</taxon>
        <taxon>Geobacteraceae</taxon>
        <taxon>Geobacter</taxon>
    </lineage>
</organism>
<dbReference type="InterPro" id="IPR011006">
    <property type="entry name" value="CheY-like_superfamily"/>
</dbReference>
<dbReference type="PANTHER" id="PTHR44520">
    <property type="entry name" value="RESPONSE REGULATOR RCP1-RELATED"/>
    <property type="match status" value="1"/>
</dbReference>
<evidence type="ECO:0000259" key="2">
    <source>
        <dbReference type="PROSITE" id="PS50110"/>
    </source>
</evidence>
<dbReference type="KEGG" id="gsu:GSU2287"/>